<dbReference type="Pfam" id="PF06578">
    <property type="entry name" value="YscK"/>
    <property type="match status" value="1"/>
</dbReference>
<reference evidence="1 2" key="1">
    <citation type="submission" date="2014-11" db="EMBL/GenBank/DDBJ databases">
        <title>Complete Genome Sequence of Pseudoalteromonas sp. Strain OCN003 Isolated from Kaneohe Bay, Oahu, Hawaii.</title>
        <authorList>
            <person name="Beurmann S."/>
            <person name="Videau P."/>
            <person name="Ushijima B."/>
            <person name="Smith A.M."/>
            <person name="Aeby G.S."/>
            <person name="Callahan S.M."/>
            <person name="Belcaid M."/>
        </authorList>
    </citation>
    <scope>NUCLEOTIDE SEQUENCE [LARGE SCALE GENOMIC DNA]</scope>
    <source>
        <strain evidence="1 2">OCN003</strain>
    </source>
</reference>
<sequence length="223" mass="25345">MVNQKHHFAALLESQHADAIIAKLYQPLRWLHPKWIEKVIPADFPIDHHCIKTNQFIAEQLSIPAKFDTELSSPLSKFLLLERELVTQVIGVLGLSCFQQALKKLISKQIKHAIDQQIGCNACQIVMQKIPFMLSDFPKALLVEDITLNSASNLPNFIEKGLSVFKQICEDDSHFHLLCFILSPEFTSNEKQSALCEETCRKTTLLIRKLAIEIDPLCSNLLK</sequence>
<dbReference type="HOGENOM" id="CLU_1239299_0_0_6"/>
<dbReference type="Proteomes" id="UP000030341">
    <property type="component" value="Chromosome 2"/>
</dbReference>
<dbReference type="OrthoDB" id="6402041at2"/>
<proteinExistence type="predicted"/>
<dbReference type="InterPro" id="IPR009510">
    <property type="entry name" value="T3SS_K"/>
</dbReference>
<accession>A0A0A7EJM8</accession>
<gene>
    <name evidence="1" type="ORF">OM33_17540</name>
</gene>
<keyword evidence="2" id="KW-1185">Reference proteome</keyword>
<organism evidence="1 2">
    <name type="scientific">Pseudoalteromonas piratica</name>
    <dbReference type="NCBI Taxonomy" id="1348114"/>
    <lineage>
        <taxon>Bacteria</taxon>
        <taxon>Pseudomonadati</taxon>
        <taxon>Pseudomonadota</taxon>
        <taxon>Gammaproteobacteria</taxon>
        <taxon>Alteromonadales</taxon>
        <taxon>Pseudoalteromonadaceae</taxon>
        <taxon>Pseudoalteromonas</taxon>
    </lineage>
</organism>
<dbReference type="eggNOG" id="ENOG5033SEM">
    <property type="taxonomic scope" value="Bacteria"/>
</dbReference>
<evidence type="ECO:0000313" key="2">
    <source>
        <dbReference type="Proteomes" id="UP000030341"/>
    </source>
</evidence>
<dbReference type="EMBL" id="CP009889">
    <property type="protein sequence ID" value="AIY66895.1"/>
    <property type="molecule type" value="Genomic_DNA"/>
</dbReference>
<name>A0A0A7EJM8_9GAMM</name>
<dbReference type="RefSeq" id="WP_040135504.1">
    <property type="nucleotide sequence ID" value="NZ_CP009889.1"/>
</dbReference>
<evidence type="ECO:0000313" key="1">
    <source>
        <dbReference type="EMBL" id="AIY66895.1"/>
    </source>
</evidence>
<dbReference type="AlphaFoldDB" id="A0A0A7EJM8"/>
<dbReference type="KEGG" id="pseo:OM33_17540"/>
<dbReference type="STRING" id="1348114.OM33_17540"/>
<protein>
    <submittedName>
        <fullName evidence="1">Uncharacterized protein</fullName>
    </submittedName>
</protein>